<protein>
    <submittedName>
        <fullName evidence="1">Uncharacterized protein</fullName>
    </submittedName>
</protein>
<proteinExistence type="predicted"/>
<comment type="caution">
    <text evidence="1">The sequence shown here is derived from an EMBL/GenBank/DDBJ whole genome shotgun (WGS) entry which is preliminary data.</text>
</comment>
<dbReference type="EMBL" id="JBHSQS010000007">
    <property type="protein sequence ID" value="MFC5924495.1"/>
    <property type="molecule type" value="Genomic_DNA"/>
</dbReference>
<evidence type="ECO:0000313" key="1">
    <source>
        <dbReference type="EMBL" id="MFC5924495.1"/>
    </source>
</evidence>
<dbReference type="Proteomes" id="UP001596226">
    <property type="component" value="Unassembled WGS sequence"/>
</dbReference>
<reference evidence="2" key="1">
    <citation type="journal article" date="2019" name="Int. J. Syst. Evol. Microbiol.">
        <title>The Global Catalogue of Microorganisms (GCM) 10K type strain sequencing project: providing services to taxonomists for standard genome sequencing and annotation.</title>
        <authorList>
            <consortium name="The Broad Institute Genomics Platform"/>
            <consortium name="The Broad Institute Genome Sequencing Center for Infectious Disease"/>
            <person name="Wu L."/>
            <person name="Ma J."/>
        </authorList>
    </citation>
    <scope>NUCLEOTIDE SEQUENCE [LARGE SCALE GENOMIC DNA]</scope>
    <source>
        <strain evidence="2">CGMCC 4.7144</strain>
    </source>
</reference>
<evidence type="ECO:0000313" key="2">
    <source>
        <dbReference type="Proteomes" id="UP001596226"/>
    </source>
</evidence>
<dbReference type="RefSeq" id="WP_377511245.1">
    <property type="nucleotide sequence ID" value="NZ_JBHSQS010000007.1"/>
</dbReference>
<name>A0ABW1H785_9ACTN</name>
<gene>
    <name evidence="1" type="ORF">ACFQGL_14190</name>
</gene>
<keyword evidence="2" id="KW-1185">Reference proteome</keyword>
<accession>A0ABW1H785</accession>
<organism evidence="1 2">
    <name type="scientific">Micromonospora vulcania</name>
    <dbReference type="NCBI Taxonomy" id="1441873"/>
    <lineage>
        <taxon>Bacteria</taxon>
        <taxon>Bacillati</taxon>
        <taxon>Actinomycetota</taxon>
        <taxon>Actinomycetes</taxon>
        <taxon>Micromonosporales</taxon>
        <taxon>Micromonosporaceae</taxon>
        <taxon>Micromonospora</taxon>
    </lineage>
</organism>
<sequence length="362" mass="40689">MPSHIVDVSARSKILRAQPLLGHAWVMSPPEALAYLREPRSMLRTLGVRLPAECPIETVLQNHDWLTGHTDGLTAPGEIVVYARGEGDGQRFYRVLLYASKASRQSPERQLLHDPSEEERPVARVSERVRGRVDAIRRSMTAAPIHNDVHTWLAPLTIDVPVTKSNAEAHRVLASLVEAVEQILPTNAAFEPVVQELSTVLQRQFNPGYSSVYRAYRAPDATFHQAFTGLLYAKAVHVLATSGFQRDQQVEDVARILADPAPALRVLTEAARAQNPDFFVHATVEAASRRRDEGRLHRRLVEAEEQFASFNPDRLTRTSRFDAPSRRLELLGSDNRAEWWFLPALVAYAINVWPLRGDQMPQ</sequence>